<feature type="transmembrane region" description="Helical" evidence="1">
    <location>
        <begin position="117"/>
        <end position="142"/>
    </location>
</feature>
<dbReference type="Pfam" id="PF22564">
    <property type="entry name" value="HAAS"/>
    <property type="match status" value="1"/>
</dbReference>
<name>A0A644W926_9ZZZZ</name>
<accession>A0A644W926</accession>
<sequence>MHDLIVRYVEETVRHLPVKEREDVALELEANIQDMLAGDDSTGKIEETLLALGSPATLARQYRGKERYLIGPETFDLYLMVLKIVSLVVGLVTMVITFVSLFFASEPTSIGVMISKVLASVFSGLSGAFLWVTITFAIMSYYQVNTELEEWNLKALHSLEQAPTRRIKKSDSIGDMVGLSIFFVLLIVLYSRSDLIAIYRKGAGPIPLFVSSALKPYIIGWMITTILTFCVAVIKFAKKVWSTQLFVISAVADLLGLCYFIFLSTRWHIYNPDFLAFFSGNINQWQIIVKAACVVLLILTLISLGDDAYTVFRRTRPNESGKAPVR</sequence>
<gene>
    <name evidence="2" type="ORF">SDC9_46240</name>
</gene>
<feature type="transmembrane region" description="Helical" evidence="1">
    <location>
        <begin position="285"/>
        <end position="304"/>
    </location>
</feature>
<reference evidence="2" key="1">
    <citation type="submission" date="2019-08" db="EMBL/GenBank/DDBJ databases">
        <authorList>
            <person name="Kucharzyk K."/>
            <person name="Murdoch R.W."/>
            <person name="Higgins S."/>
            <person name="Loffler F."/>
        </authorList>
    </citation>
    <scope>NUCLEOTIDE SEQUENCE</scope>
</reference>
<evidence type="ECO:0000313" key="2">
    <source>
        <dbReference type="EMBL" id="MPM00018.1"/>
    </source>
</evidence>
<feature type="transmembrane region" description="Helical" evidence="1">
    <location>
        <begin position="77"/>
        <end position="105"/>
    </location>
</feature>
<comment type="caution">
    <text evidence="2">The sequence shown here is derived from an EMBL/GenBank/DDBJ whole genome shotgun (WGS) entry which is preliminary data.</text>
</comment>
<feature type="transmembrane region" description="Helical" evidence="1">
    <location>
        <begin position="173"/>
        <end position="191"/>
    </location>
</feature>
<organism evidence="2">
    <name type="scientific">bioreactor metagenome</name>
    <dbReference type="NCBI Taxonomy" id="1076179"/>
    <lineage>
        <taxon>unclassified sequences</taxon>
        <taxon>metagenomes</taxon>
        <taxon>ecological metagenomes</taxon>
    </lineage>
</organism>
<dbReference type="AlphaFoldDB" id="A0A644W926"/>
<keyword evidence="1" id="KW-0472">Membrane</keyword>
<feature type="transmembrane region" description="Helical" evidence="1">
    <location>
        <begin position="218"/>
        <end position="237"/>
    </location>
</feature>
<proteinExistence type="predicted"/>
<protein>
    <submittedName>
        <fullName evidence="2">Uncharacterized protein</fullName>
    </submittedName>
</protein>
<keyword evidence="1" id="KW-1133">Transmembrane helix</keyword>
<evidence type="ECO:0000256" key="1">
    <source>
        <dbReference type="SAM" id="Phobius"/>
    </source>
</evidence>
<keyword evidence="1" id="KW-0812">Transmembrane</keyword>
<dbReference type="EMBL" id="VSSQ01000703">
    <property type="protein sequence ID" value="MPM00018.1"/>
    <property type="molecule type" value="Genomic_DNA"/>
</dbReference>
<feature type="transmembrane region" description="Helical" evidence="1">
    <location>
        <begin position="244"/>
        <end position="265"/>
    </location>
</feature>